<evidence type="ECO:0000313" key="5">
    <source>
        <dbReference type="Proteomes" id="UP001596058"/>
    </source>
</evidence>
<proteinExistence type="predicted"/>
<dbReference type="RefSeq" id="WP_379513656.1">
    <property type="nucleotide sequence ID" value="NZ_JBHSPA010000013.1"/>
</dbReference>
<keyword evidence="5" id="KW-1185">Reference proteome</keyword>
<dbReference type="InterPro" id="IPR050966">
    <property type="entry name" value="Glutamyl_endopeptidase"/>
</dbReference>
<reference evidence="5" key="1">
    <citation type="journal article" date="2019" name="Int. J. Syst. Evol. Microbiol.">
        <title>The Global Catalogue of Microorganisms (GCM) 10K type strain sequencing project: providing services to taxonomists for standard genome sequencing and annotation.</title>
        <authorList>
            <consortium name="The Broad Institute Genomics Platform"/>
            <consortium name="The Broad Institute Genome Sequencing Center for Infectious Disease"/>
            <person name="Wu L."/>
            <person name="Ma J."/>
        </authorList>
    </citation>
    <scope>NUCLEOTIDE SEQUENCE [LARGE SCALE GENOMIC DNA]</scope>
    <source>
        <strain evidence="5">CCUG 53903</strain>
    </source>
</reference>
<gene>
    <name evidence="4" type="ORF">ACFPZ3_09720</name>
</gene>
<feature type="chain" id="PRO_5046478589" evidence="3">
    <location>
        <begin position="32"/>
        <end position="353"/>
    </location>
</feature>
<accession>A0ABW1CHN8</accession>
<dbReference type="Gene3D" id="2.40.10.10">
    <property type="entry name" value="Trypsin-like serine proteases"/>
    <property type="match status" value="2"/>
</dbReference>
<dbReference type="InterPro" id="IPR043504">
    <property type="entry name" value="Peptidase_S1_PA_chymotrypsin"/>
</dbReference>
<evidence type="ECO:0000313" key="4">
    <source>
        <dbReference type="EMBL" id="MFC5824126.1"/>
    </source>
</evidence>
<name>A0ABW1CHN8_9ACTN</name>
<dbReference type="SUPFAM" id="SSF50494">
    <property type="entry name" value="Trypsin-like serine proteases"/>
    <property type="match status" value="1"/>
</dbReference>
<sequence>MQPRSRHAAIVLATLLAVSGMSATVSSQASAAAEEKPSALATGVVNKARTQSLLDFWTEERMRAATPEPVPVADPKQVQTQVEDVLPDRASEGSLPAKGLGPQASPKNNLLAGSRAERWGRQGSMPAITIGKIYFTRVNGTNGYCSGSVINATNRSTVWTAGHCVHVGGGGTGNYFRNFIFVPDADNNREPWGRWTWKYTNTTVGWQDSGNLHYDVAAIAFNSQPAHGNLQDWTGSQGYKFGQGQAWSGVNTFGFPQDGYQRTDFSGNDLWYCLGNTSRASSGDDRMHINCDMHHGASGGPWLQDLQLSRGWGYIVGAYSHRDFANGAPTNIIAKSANHGDGAINVFNDVSVR</sequence>
<comment type="caution">
    <text evidence="4">The sequence shown here is derived from an EMBL/GenBank/DDBJ whole genome shotgun (WGS) entry which is preliminary data.</text>
</comment>
<feature type="region of interest" description="Disordered" evidence="2">
    <location>
        <begin position="90"/>
        <end position="109"/>
    </location>
</feature>
<feature type="signal peptide" evidence="3">
    <location>
        <begin position="1"/>
        <end position="31"/>
    </location>
</feature>
<keyword evidence="1 3" id="KW-0732">Signal</keyword>
<dbReference type="PANTHER" id="PTHR15462">
    <property type="entry name" value="SERINE PROTEASE"/>
    <property type="match status" value="1"/>
</dbReference>
<evidence type="ECO:0000256" key="3">
    <source>
        <dbReference type="SAM" id="SignalP"/>
    </source>
</evidence>
<dbReference type="InterPro" id="IPR009003">
    <property type="entry name" value="Peptidase_S1_PA"/>
</dbReference>
<evidence type="ECO:0000256" key="1">
    <source>
        <dbReference type="ARBA" id="ARBA00022729"/>
    </source>
</evidence>
<protein>
    <submittedName>
        <fullName evidence="4">Trypsin-like serine peptidase</fullName>
        <ecNumber evidence="4">3.4.21.-</ecNumber>
    </submittedName>
</protein>
<dbReference type="EC" id="3.4.21.-" evidence="4"/>
<dbReference type="EMBL" id="JBHSPA010000013">
    <property type="protein sequence ID" value="MFC5824126.1"/>
    <property type="molecule type" value="Genomic_DNA"/>
</dbReference>
<dbReference type="GO" id="GO:0016787">
    <property type="term" value="F:hydrolase activity"/>
    <property type="evidence" value="ECO:0007669"/>
    <property type="project" value="UniProtKB-KW"/>
</dbReference>
<dbReference type="Proteomes" id="UP001596058">
    <property type="component" value="Unassembled WGS sequence"/>
</dbReference>
<evidence type="ECO:0000256" key="2">
    <source>
        <dbReference type="SAM" id="MobiDB-lite"/>
    </source>
</evidence>
<organism evidence="4 5">
    <name type="scientific">Nonomuraea insulae</name>
    <dbReference type="NCBI Taxonomy" id="1616787"/>
    <lineage>
        <taxon>Bacteria</taxon>
        <taxon>Bacillati</taxon>
        <taxon>Actinomycetota</taxon>
        <taxon>Actinomycetes</taxon>
        <taxon>Streptosporangiales</taxon>
        <taxon>Streptosporangiaceae</taxon>
        <taxon>Nonomuraea</taxon>
    </lineage>
</organism>
<keyword evidence="4" id="KW-0378">Hydrolase</keyword>